<sequence>MDINYHFKEIKALLQRNTSSILQNPIFVEWRNRNKDLPKNRKIRTVDPLVK</sequence>
<evidence type="ECO:0000313" key="2">
    <source>
        <dbReference type="Proteomes" id="UP000319671"/>
    </source>
</evidence>
<keyword evidence="2" id="KW-1185">Reference proteome</keyword>
<dbReference type="Proteomes" id="UP000319671">
    <property type="component" value="Unassembled WGS sequence"/>
</dbReference>
<protein>
    <submittedName>
        <fullName evidence="1">Uncharacterized protein</fullName>
    </submittedName>
</protein>
<dbReference type="AlphaFoldDB" id="A0A561DES5"/>
<accession>A0A561DES5</accession>
<proteinExistence type="predicted"/>
<dbReference type="EMBL" id="VIVN01000005">
    <property type="protein sequence ID" value="TWE01853.1"/>
    <property type="molecule type" value="Genomic_DNA"/>
</dbReference>
<evidence type="ECO:0000313" key="1">
    <source>
        <dbReference type="EMBL" id="TWE01853.1"/>
    </source>
</evidence>
<reference evidence="1 2" key="1">
    <citation type="submission" date="2019-06" db="EMBL/GenBank/DDBJ databases">
        <title>Sorghum-associated microbial communities from plants grown in Nebraska, USA.</title>
        <authorList>
            <person name="Schachtman D."/>
        </authorList>
    </citation>
    <scope>NUCLEOTIDE SEQUENCE [LARGE SCALE GENOMIC DNA]</scope>
    <source>
        <strain evidence="1 2">2482</strain>
    </source>
</reference>
<organism evidence="1 2">
    <name type="scientific">Neobacillus bataviensis</name>
    <dbReference type="NCBI Taxonomy" id="220685"/>
    <lineage>
        <taxon>Bacteria</taxon>
        <taxon>Bacillati</taxon>
        <taxon>Bacillota</taxon>
        <taxon>Bacilli</taxon>
        <taxon>Bacillales</taxon>
        <taxon>Bacillaceae</taxon>
        <taxon>Neobacillus</taxon>
    </lineage>
</organism>
<name>A0A561DES5_9BACI</name>
<comment type="caution">
    <text evidence="1">The sequence shown here is derived from an EMBL/GenBank/DDBJ whole genome shotgun (WGS) entry which is preliminary data.</text>
</comment>
<gene>
    <name evidence="1" type="ORF">FB550_105222</name>
</gene>